<dbReference type="InterPro" id="IPR017439">
    <property type="entry name" value="Amidohydrolase"/>
</dbReference>
<dbReference type="InterPro" id="IPR036264">
    <property type="entry name" value="Bact_exopeptidase_dim_dom"/>
</dbReference>
<feature type="domain" description="Peptidase M20 dimerisation" evidence="1">
    <location>
        <begin position="185"/>
        <end position="280"/>
    </location>
</feature>
<keyword evidence="3" id="KW-1185">Reference proteome</keyword>
<name>A0ABW9MXA3_9FIRM</name>
<dbReference type="InterPro" id="IPR002933">
    <property type="entry name" value="Peptidase_M20"/>
</dbReference>
<dbReference type="RefSeq" id="WP_410033158.1">
    <property type="nucleotide sequence ID" value="NZ_JBGMEH010000007.1"/>
</dbReference>
<dbReference type="PIRSF" id="PIRSF005962">
    <property type="entry name" value="Pept_M20D_amidohydro"/>
    <property type="match status" value="1"/>
</dbReference>
<dbReference type="Gene3D" id="3.40.630.10">
    <property type="entry name" value="Zn peptidases"/>
    <property type="match status" value="1"/>
</dbReference>
<evidence type="ECO:0000259" key="1">
    <source>
        <dbReference type="Pfam" id="PF07687"/>
    </source>
</evidence>
<dbReference type="SUPFAM" id="SSF55031">
    <property type="entry name" value="Bacterial exopeptidase dimerisation domain"/>
    <property type="match status" value="1"/>
</dbReference>
<protein>
    <submittedName>
        <fullName evidence="2">M20 family metallopeptidase</fullName>
    </submittedName>
</protein>
<dbReference type="Proteomes" id="UP001638015">
    <property type="component" value="Unassembled WGS sequence"/>
</dbReference>
<dbReference type="SUPFAM" id="SSF53187">
    <property type="entry name" value="Zn-dependent exopeptidases"/>
    <property type="match status" value="1"/>
</dbReference>
<evidence type="ECO:0000313" key="3">
    <source>
        <dbReference type="Proteomes" id="UP001638015"/>
    </source>
</evidence>
<dbReference type="NCBIfam" id="TIGR01891">
    <property type="entry name" value="amidohydrolases"/>
    <property type="match status" value="1"/>
</dbReference>
<accession>A0ABW9MXA3</accession>
<proteinExistence type="predicted"/>
<dbReference type="InterPro" id="IPR011650">
    <property type="entry name" value="Peptidase_M20_dimer"/>
</dbReference>
<dbReference type="Pfam" id="PF07687">
    <property type="entry name" value="M20_dimer"/>
    <property type="match status" value="1"/>
</dbReference>
<dbReference type="PANTHER" id="PTHR11014">
    <property type="entry name" value="PEPTIDASE M20 FAMILY MEMBER"/>
    <property type="match status" value="1"/>
</dbReference>
<gene>
    <name evidence="2" type="ORF">ACCQ40_06870</name>
</gene>
<dbReference type="EMBL" id="JBGMEH010000007">
    <property type="protein sequence ID" value="MFO3716497.1"/>
    <property type="molecule type" value="Genomic_DNA"/>
</dbReference>
<dbReference type="PANTHER" id="PTHR11014:SF63">
    <property type="entry name" value="METALLOPEPTIDASE, PUTATIVE (AFU_ORTHOLOGUE AFUA_6G09600)-RELATED"/>
    <property type="match status" value="1"/>
</dbReference>
<dbReference type="Pfam" id="PF01546">
    <property type="entry name" value="Peptidase_M20"/>
    <property type="match status" value="1"/>
</dbReference>
<comment type="caution">
    <text evidence="2">The sequence shown here is derived from an EMBL/GenBank/DDBJ whole genome shotgun (WGS) entry which is preliminary data.</text>
</comment>
<reference evidence="2 3" key="1">
    <citation type="journal article" date="2025" name="Anaerobe">
        <title>Description of Anaerococcus kampingiae sp. nov., Anaerococcus groningensis sp. nov., Anaerococcus martiniensis sp. nov., and Anaerococcus cruorum sp. nov., isolated from human clinical specimens.</title>
        <authorList>
            <person name="Boiten K.E."/>
            <person name="Meijer J."/>
            <person name="van Wezel E.M."/>
            <person name="Veloo A.C.M."/>
        </authorList>
    </citation>
    <scope>NUCLEOTIDE SEQUENCE [LARGE SCALE GENOMIC DNA]</scope>
    <source>
        <strain evidence="2 3">ENR1039</strain>
    </source>
</reference>
<organism evidence="2 3">
    <name type="scientific">Anaerococcus cruorum</name>
    <dbReference type="NCBI Taxonomy" id="3115617"/>
    <lineage>
        <taxon>Bacteria</taxon>
        <taxon>Bacillati</taxon>
        <taxon>Bacillota</taxon>
        <taxon>Tissierellia</taxon>
        <taxon>Tissierellales</taxon>
        <taxon>Peptoniphilaceae</taxon>
        <taxon>Anaerococcus</taxon>
    </lineage>
</organism>
<sequence length="388" mass="43185">MTYKYVDKNLENYIIRHRRYFHQNPELSWQEEKTSDYILNELEKLGIKVKKIVKTGVLGVINPEKEGKVLAIRADIDALPICEATDLDFKSKNDGVMHACGHDTHAAILLGAAKKLQEIKDEIGKVVLLFQPAEEFIKDSGAKHVMEEKILQKEGVDRIIALHISSALEEGFTSIKEGPIKASADTFKIEVLGKGGHGSEPDHTVDPITIGSLLVQNLNNISSREISPTNPMVLSVTSFNSGNSENVIPDSATLLGTTRAFDNELREKFPETIERIVKGVCEANRASYNFEYNFGTPATVNEKASADLGFDVLKEIVGEDKVVASKPRMGGEDFAKYLLEIPGAMMFLGAKVEGEEHPHHNSKFVIDEKVLKTGSEYFINYTKRYFEN</sequence>
<evidence type="ECO:0000313" key="2">
    <source>
        <dbReference type="EMBL" id="MFO3716497.1"/>
    </source>
</evidence>
<dbReference type="Gene3D" id="3.30.70.360">
    <property type="match status" value="1"/>
</dbReference>